<evidence type="ECO:0000259" key="2">
    <source>
        <dbReference type="Pfam" id="PF22938"/>
    </source>
</evidence>
<feature type="region of interest" description="Disordered" evidence="1">
    <location>
        <begin position="188"/>
        <end position="209"/>
    </location>
</feature>
<feature type="domain" description="Integrase p58-like C-terminal" evidence="2">
    <location>
        <begin position="43"/>
        <end position="76"/>
    </location>
</feature>
<feature type="region of interest" description="Disordered" evidence="1">
    <location>
        <begin position="108"/>
        <end position="134"/>
    </location>
</feature>
<dbReference type="Proteomes" id="UP001235939">
    <property type="component" value="Chromosome 07"/>
</dbReference>
<evidence type="ECO:0000313" key="3">
    <source>
        <dbReference type="EMBL" id="UYV70229.1"/>
    </source>
</evidence>
<evidence type="ECO:0000256" key="1">
    <source>
        <dbReference type="SAM" id="MobiDB-lite"/>
    </source>
</evidence>
<dbReference type="Pfam" id="PF22938">
    <property type="entry name" value="Integrase_p58_C"/>
    <property type="match status" value="1"/>
</dbReference>
<gene>
    <name evidence="3" type="ORF">LAZ67_7002245</name>
</gene>
<evidence type="ECO:0000313" key="4">
    <source>
        <dbReference type="Proteomes" id="UP001235939"/>
    </source>
</evidence>
<proteinExistence type="predicted"/>
<feature type="compositionally biased region" description="Basic and acidic residues" evidence="1">
    <location>
        <begin position="108"/>
        <end position="120"/>
    </location>
</feature>
<name>A0ABY6KMZ1_9ARAC</name>
<organism evidence="3 4">
    <name type="scientific">Cordylochernes scorpioides</name>
    <dbReference type="NCBI Taxonomy" id="51811"/>
    <lineage>
        <taxon>Eukaryota</taxon>
        <taxon>Metazoa</taxon>
        <taxon>Ecdysozoa</taxon>
        <taxon>Arthropoda</taxon>
        <taxon>Chelicerata</taxon>
        <taxon>Arachnida</taxon>
        <taxon>Pseudoscorpiones</taxon>
        <taxon>Cheliferoidea</taxon>
        <taxon>Chernetidae</taxon>
        <taxon>Cordylochernes</taxon>
    </lineage>
</organism>
<sequence>MKRNYDLKHNERLYEPGHLVAVWTPVRKIGKCEKLLRKYFSLYRILKKLSNVNYLIEPKNDPGQDLLITHVSRLKPYFERIDEVTHEDVTTSGEGEVMVELRSVKMQDPAQERIKDEESAKPQPGRVTPPDWGSLSSVSESHPYYMCLHIQRKSRGVSSLYSVVLCLSASVPLTNLSSVLTPLITTANSPQPNPKLPVDSTLAVTPTTG</sequence>
<accession>A0ABY6KMZ1</accession>
<dbReference type="InterPro" id="IPR054465">
    <property type="entry name" value="Integrase_p58-like_C"/>
</dbReference>
<reference evidence="3 4" key="1">
    <citation type="submission" date="2022-01" db="EMBL/GenBank/DDBJ databases">
        <title>A chromosomal length assembly of Cordylochernes scorpioides.</title>
        <authorList>
            <person name="Zeh D."/>
            <person name="Zeh J."/>
        </authorList>
    </citation>
    <scope>NUCLEOTIDE SEQUENCE [LARGE SCALE GENOMIC DNA]</scope>
    <source>
        <strain evidence="3">IN4F17</strain>
        <tissue evidence="3">Whole Body</tissue>
    </source>
</reference>
<keyword evidence="4" id="KW-1185">Reference proteome</keyword>
<dbReference type="EMBL" id="CP092869">
    <property type="protein sequence ID" value="UYV70229.1"/>
    <property type="molecule type" value="Genomic_DNA"/>
</dbReference>
<protein>
    <recommendedName>
        <fullName evidence="2">Integrase p58-like C-terminal domain-containing protein</fullName>
    </recommendedName>
</protein>